<dbReference type="InterPro" id="IPR042566">
    <property type="entry name" value="L1_C"/>
</dbReference>
<sequence>MSSRKPTKKGPKEALSVAEMLTTQRPSPCGTVADTSLSNTGSLDAAASKAPEASNRATLQSLAEVKSYLASEIKHTAAEVKAKIAAIGARTTETEPRVARMVTAQNDTAKLTNTLQQKITDLEIELEDISNRSRRAILRHSRMRPFKHEGAEIQLYQDIAPATLLRRRAWKPVTDLLRQKGIRFSWGYTFKIIVFQGPTLAILLPTTNIRDFMKDLDITVLDDLQLPAELPPLPESWEDHNSRPA</sequence>
<dbReference type="Gene3D" id="3.30.250.20">
    <property type="entry name" value="L1 transposable element, C-terminal domain"/>
    <property type="match status" value="1"/>
</dbReference>
<evidence type="ECO:0008006" key="4">
    <source>
        <dbReference type="Google" id="ProtNLM"/>
    </source>
</evidence>
<evidence type="ECO:0000313" key="3">
    <source>
        <dbReference type="Proteomes" id="UP001295444"/>
    </source>
</evidence>
<dbReference type="Proteomes" id="UP001295444">
    <property type="component" value="Chromosome 05"/>
</dbReference>
<protein>
    <recommendedName>
        <fullName evidence="4">Transposase</fullName>
    </recommendedName>
</protein>
<proteinExistence type="predicted"/>
<evidence type="ECO:0000256" key="1">
    <source>
        <dbReference type="SAM" id="MobiDB-lite"/>
    </source>
</evidence>
<gene>
    <name evidence="2" type="ORF">PECUL_23A047032</name>
</gene>
<reference evidence="2" key="1">
    <citation type="submission" date="2022-03" db="EMBL/GenBank/DDBJ databases">
        <authorList>
            <person name="Alioto T."/>
            <person name="Alioto T."/>
            <person name="Gomez Garrido J."/>
        </authorList>
    </citation>
    <scope>NUCLEOTIDE SEQUENCE</scope>
</reference>
<dbReference type="InterPro" id="IPR004244">
    <property type="entry name" value="Transposase_22"/>
</dbReference>
<organism evidence="2 3">
    <name type="scientific">Pelobates cultripes</name>
    <name type="common">Western spadefoot toad</name>
    <dbReference type="NCBI Taxonomy" id="61616"/>
    <lineage>
        <taxon>Eukaryota</taxon>
        <taxon>Metazoa</taxon>
        <taxon>Chordata</taxon>
        <taxon>Craniata</taxon>
        <taxon>Vertebrata</taxon>
        <taxon>Euteleostomi</taxon>
        <taxon>Amphibia</taxon>
        <taxon>Batrachia</taxon>
        <taxon>Anura</taxon>
        <taxon>Pelobatoidea</taxon>
        <taxon>Pelobatidae</taxon>
        <taxon>Pelobates</taxon>
    </lineage>
</organism>
<accession>A0AAD1W5U8</accession>
<dbReference type="EMBL" id="OW240916">
    <property type="protein sequence ID" value="CAH2295045.1"/>
    <property type="molecule type" value="Genomic_DNA"/>
</dbReference>
<evidence type="ECO:0000313" key="2">
    <source>
        <dbReference type="EMBL" id="CAH2295045.1"/>
    </source>
</evidence>
<feature type="region of interest" description="Disordered" evidence="1">
    <location>
        <begin position="1"/>
        <end position="32"/>
    </location>
</feature>
<name>A0AAD1W5U8_PELCU</name>
<keyword evidence="3" id="KW-1185">Reference proteome</keyword>
<dbReference type="PANTHER" id="PTHR11505">
    <property type="entry name" value="L1 TRANSPOSABLE ELEMENT-RELATED"/>
    <property type="match status" value="1"/>
</dbReference>
<dbReference type="AlphaFoldDB" id="A0AAD1W5U8"/>